<keyword evidence="6" id="KW-0808">Transferase</keyword>
<evidence type="ECO:0000256" key="7">
    <source>
        <dbReference type="ARBA" id="ARBA00022763"/>
    </source>
</evidence>
<dbReference type="EC" id="2.1.1.63" evidence="3"/>
<feature type="non-terminal residue" evidence="13">
    <location>
        <position position="1"/>
    </location>
</feature>
<evidence type="ECO:0000256" key="4">
    <source>
        <dbReference type="ARBA" id="ARBA00015377"/>
    </source>
</evidence>
<evidence type="ECO:0000256" key="5">
    <source>
        <dbReference type="ARBA" id="ARBA00022603"/>
    </source>
</evidence>
<dbReference type="InterPro" id="IPR036388">
    <property type="entry name" value="WH-like_DNA-bd_sf"/>
</dbReference>
<dbReference type="STRING" id="436010.A0A166IHH8"/>
<accession>A0A166IHH8</accession>
<dbReference type="CDD" id="cd06445">
    <property type="entry name" value="ATase"/>
    <property type="match status" value="1"/>
</dbReference>
<evidence type="ECO:0000256" key="1">
    <source>
        <dbReference type="ARBA" id="ARBA00001286"/>
    </source>
</evidence>
<evidence type="ECO:0000256" key="2">
    <source>
        <dbReference type="ARBA" id="ARBA00008711"/>
    </source>
</evidence>
<keyword evidence="7" id="KW-0227">DNA damage</keyword>
<proteinExistence type="inferred from homology"/>
<evidence type="ECO:0000256" key="9">
    <source>
        <dbReference type="ARBA" id="ARBA00030795"/>
    </source>
</evidence>
<dbReference type="AlphaFoldDB" id="A0A166IHH8"/>
<evidence type="ECO:0000256" key="11">
    <source>
        <dbReference type="ARBA" id="ARBA00049348"/>
    </source>
</evidence>
<comment type="catalytic activity">
    <reaction evidence="1">
        <text>a 4-O-methyl-thymidine in DNA + L-cysteinyl-[protein] = a thymidine in DNA + S-methyl-L-cysteinyl-[protein]</text>
        <dbReference type="Rhea" id="RHEA:53428"/>
        <dbReference type="Rhea" id="RHEA-COMP:10131"/>
        <dbReference type="Rhea" id="RHEA-COMP:10132"/>
        <dbReference type="Rhea" id="RHEA-COMP:13555"/>
        <dbReference type="Rhea" id="RHEA-COMP:13556"/>
        <dbReference type="ChEBI" id="CHEBI:29950"/>
        <dbReference type="ChEBI" id="CHEBI:82612"/>
        <dbReference type="ChEBI" id="CHEBI:137386"/>
        <dbReference type="ChEBI" id="CHEBI:137387"/>
        <dbReference type="EC" id="2.1.1.63"/>
    </reaction>
</comment>
<evidence type="ECO:0000259" key="12">
    <source>
        <dbReference type="Pfam" id="PF01035"/>
    </source>
</evidence>
<name>A0A166IHH8_9AGAM</name>
<dbReference type="PROSITE" id="PS00374">
    <property type="entry name" value="MGMT"/>
    <property type="match status" value="1"/>
</dbReference>
<dbReference type="InterPro" id="IPR036217">
    <property type="entry name" value="MethylDNA_cys_MeTrfase_DNAb"/>
</dbReference>
<dbReference type="GO" id="GO:0006281">
    <property type="term" value="P:DNA repair"/>
    <property type="evidence" value="ECO:0007669"/>
    <property type="project" value="UniProtKB-KW"/>
</dbReference>
<evidence type="ECO:0000313" key="14">
    <source>
        <dbReference type="Proteomes" id="UP000076532"/>
    </source>
</evidence>
<feature type="non-terminal residue" evidence="13">
    <location>
        <position position="130"/>
    </location>
</feature>
<organism evidence="13 14">
    <name type="scientific">Athelia psychrophila</name>
    <dbReference type="NCBI Taxonomy" id="1759441"/>
    <lineage>
        <taxon>Eukaryota</taxon>
        <taxon>Fungi</taxon>
        <taxon>Dikarya</taxon>
        <taxon>Basidiomycota</taxon>
        <taxon>Agaricomycotina</taxon>
        <taxon>Agaricomycetes</taxon>
        <taxon>Agaricomycetidae</taxon>
        <taxon>Atheliales</taxon>
        <taxon>Atheliaceae</taxon>
        <taxon>Athelia</taxon>
    </lineage>
</organism>
<evidence type="ECO:0000256" key="8">
    <source>
        <dbReference type="ARBA" id="ARBA00023204"/>
    </source>
</evidence>
<dbReference type="NCBIfam" id="TIGR00589">
    <property type="entry name" value="ogt"/>
    <property type="match status" value="1"/>
</dbReference>
<dbReference type="Gene3D" id="1.10.10.10">
    <property type="entry name" value="Winged helix-like DNA-binding domain superfamily/Winged helix DNA-binding domain"/>
    <property type="match status" value="1"/>
</dbReference>
<protein>
    <recommendedName>
        <fullName evidence="4">Methylated-DNA--protein-cysteine methyltransferase</fullName>
        <ecNumber evidence="3">2.1.1.63</ecNumber>
    </recommendedName>
    <alternativeName>
        <fullName evidence="9">6-O-methylguanine-DNA methyltransferase</fullName>
    </alternativeName>
    <alternativeName>
        <fullName evidence="10">O-6-methylguanine-DNA-alkyltransferase</fullName>
    </alternativeName>
</protein>
<evidence type="ECO:0000256" key="6">
    <source>
        <dbReference type="ARBA" id="ARBA00022679"/>
    </source>
</evidence>
<dbReference type="Pfam" id="PF01035">
    <property type="entry name" value="DNA_binding_1"/>
    <property type="match status" value="1"/>
</dbReference>
<dbReference type="PANTHER" id="PTHR10815:SF13">
    <property type="entry name" value="METHYLATED-DNA--PROTEIN-CYSTEINE METHYLTRANSFERASE"/>
    <property type="match status" value="1"/>
</dbReference>
<keyword evidence="8" id="KW-0234">DNA repair</keyword>
<comment type="catalytic activity">
    <reaction evidence="11">
        <text>a 6-O-methyl-2'-deoxyguanosine in DNA + L-cysteinyl-[protein] = S-methyl-L-cysteinyl-[protein] + a 2'-deoxyguanosine in DNA</text>
        <dbReference type="Rhea" id="RHEA:24000"/>
        <dbReference type="Rhea" id="RHEA-COMP:10131"/>
        <dbReference type="Rhea" id="RHEA-COMP:10132"/>
        <dbReference type="Rhea" id="RHEA-COMP:11367"/>
        <dbReference type="Rhea" id="RHEA-COMP:11368"/>
        <dbReference type="ChEBI" id="CHEBI:29950"/>
        <dbReference type="ChEBI" id="CHEBI:82612"/>
        <dbReference type="ChEBI" id="CHEBI:85445"/>
        <dbReference type="ChEBI" id="CHEBI:85448"/>
        <dbReference type="EC" id="2.1.1.63"/>
    </reaction>
</comment>
<evidence type="ECO:0000256" key="3">
    <source>
        <dbReference type="ARBA" id="ARBA00011918"/>
    </source>
</evidence>
<dbReference type="EMBL" id="KV417560">
    <property type="protein sequence ID" value="KZP19830.1"/>
    <property type="molecule type" value="Genomic_DNA"/>
</dbReference>
<evidence type="ECO:0000256" key="10">
    <source>
        <dbReference type="ARBA" id="ARBA00031621"/>
    </source>
</evidence>
<dbReference type="Proteomes" id="UP000076532">
    <property type="component" value="Unassembled WGS sequence"/>
</dbReference>
<dbReference type="InterPro" id="IPR001497">
    <property type="entry name" value="MethylDNA_cys_MeTrfase_AS"/>
</dbReference>
<dbReference type="GO" id="GO:0032259">
    <property type="term" value="P:methylation"/>
    <property type="evidence" value="ECO:0007669"/>
    <property type="project" value="UniProtKB-KW"/>
</dbReference>
<keyword evidence="14" id="KW-1185">Reference proteome</keyword>
<dbReference type="SUPFAM" id="SSF46767">
    <property type="entry name" value="Methylated DNA-protein cysteine methyltransferase, C-terminal domain"/>
    <property type="match status" value="1"/>
</dbReference>
<dbReference type="GO" id="GO:0003908">
    <property type="term" value="F:methylated-DNA-[protein]-cysteine S-methyltransferase activity"/>
    <property type="evidence" value="ECO:0007669"/>
    <property type="project" value="UniProtKB-EC"/>
</dbReference>
<dbReference type="PANTHER" id="PTHR10815">
    <property type="entry name" value="METHYLATED-DNA--PROTEIN-CYSTEINE METHYLTRANSFERASE"/>
    <property type="match status" value="1"/>
</dbReference>
<feature type="domain" description="Methylated-DNA-[protein]-cysteine S-methyltransferase DNA binding" evidence="12">
    <location>
        <begin position="21"/>
        <end position="100"/>
    </location>
</feature>
<comment type="similarity">
    <text evidence="2">Belongs to the MGMT family.</text>
</comment>
<gene>
    <name evidence="13" type="ORF">FIBSPDRAFT_686107</name>
</gene>
<dbReference type="InterPro" id="IPR014048">
    <property type="entry name" value="MethylDNA_cys_MeTrfase_DNA-bd"/>
</dbReference>
<dbReference type="OrthoDB" id="1907495at2759"/>
<reference evidence="13 14" key="1">
    <citation type="journal article" date="2016" name="Mol. Biol. Evol.">
        <title>Comparative Genomics of Early-Diverging Mushroom-Forming Fungi Provides Insights into the Origins of Lignocellulose Decay Capabilities.</title>
        <authorList>
            <person name="Nagy L.G."/>
            <person name="Riley R."/>
            <person name="Tritt A."/>
            <person name="Adam C."/>
            <person name="Daum C."/>
            <person name="Floudas D."/>
            <person name="Sun H."/>
            <person name="Yadav J.S."/>
            <person name="Pangilinan J."/>
            <person name="Larsson K.H."/>
            <person name="Matsuura K."/>
            <person name="Barry K."/>
            <person name="Labutti K."/>
            <person name="Kuo R."/>
            <person name="Ohm R.A."/>
            <person name="Bhattacharya S.S."/>
            <person name="Shirouzu T."/>
            <person name="Yoshinaga Y."/>
            <person name="Martin F.M."/>
            <person name="Grigoriev I.V."/>
            <person name="Hibbett D.S."/>
        </authorList>
    </citation>
    <scope>NUCLEOTIDE SEQUENCE [LARGE SCALE GENOMIC DNA]</scope>
    <source>
        <strain evidence="13 14">CBS 109695</strain>
    </source>
</reference>
<keyword evidence="5" id="KW-0489">Methyltransferase</keyword>
<evidence type="ECO:0000313" key="13">
    <source>
        <dbReference type="EMBL" id="KZP19830.1"/>
    </source>
</evidence>
<sequence length="130" mass="14395">YPTTPLERASFRRPNDKPVTEFQWRVYDYTCRIPKGRVCTYGEVCKALGGGSPRAVGGALRANPFPPTVPCHRVIASTLFIGGFFGKWGIDAAQLTGEEEGGLWKMRVLAEEGVAFDKDGFLADRALVWR</sequence>